<dbReference type="InterPro" id="IPR029069">
    <property type="entry name" value="HotDog_dom_sf"/>
</dbReference>
<dbReference type="InterPro" id="IPR050563">
    <property type="entry name" value="4-hydroxybenzoyl-CoA_TE"/>
</dbReference>
<evidence type="ECO:0000256" key="2">
    <source>
        <dbReference type="ARBA" id="ARBA00022801"/>
    </source>
</evidence>
<sequence length="152" mass="17780">MTNDVTGRRSPNAPWLEESADIEIPFHDVDVMEVAWHGHYVKYFEIGRCALLRRFDYDYPQMQASGYLWPIVECHLKYVRPARYGQRVRVTASLTEYENRLRIAYEIHDIETQMRLTKGYTLQVAVDARNGEMQFVSPPVVREKLEAAWAAV</sequence>
<name>A0A0E3U849_9BURK</name>
<keyword evidence="4" id="KW-1185">Reference proteome</keyword>
<keyword evidence="2" id="KW-0378">Hydrolase</keyword>
<dbReference type="GO" id="GO:0047617">
    <property type="term" value="F:fatty acyl-CoA hydrolase activity"/>
    <property type="evidence" value="ECO:0007669"/>
    <property type="project" value="TreeGrafter"/>
</dbReference>
<dbReference type="OrthoDB" id="9800856at2"/>
<comment type="similarity">
    <text evidence="1">Belongs to the 4-hydroxybenzoyl-CoA thioesterase family.</text>
</comment>
<dbReference type="SUPFAM" id="SSF54637">
    <property type="entry name" value="Thioesterase/thiol ester dehydrase-isomerase"/>
    <property type="match status" value="1"/>
</dbReference>
<gene>
    <name evidence="3" type="ORF">MB84_18250</name>
</gene>
<dbReference type="PATRIC" id="fig|573737.6.peg.4610"/>
<dbReference type="KEGG" id="pox:MB84_18250"/>
<dbReference type="PANTHER" id="PTHR31793:SF27">
    <property type="entry name" value="NOVEL THIOESTERASE SUPERFAMILY DOMAIN AND SAPOSIN A-TYPE DOMAIN CONTAINING PROTEIN (0610012H03RIK)"/>
    <property type="match status" value="1"/>
</dbReference>
<dbReference type="HOGENOM" id="CLU_101141_3_0_4"/>
<evidence type="ECO:0000313" key="3">
    <source>
        <dbReference type="EMBL" id="AKC70998.1"/>
    </source>
</evidence>
<dbReference type="RefSeq" id="WP_046292172.1">
    <property type="nucleotide sequence ID" value="NZ_CP011253.3"/>
</dbReference>
<dbReference type="PANTHER" id="PTHR31793">
    <property type="entry name" value="4-HYDROXYBENZOYL-COA THIOESTERASE FAMILY MEMBER"/>
    <property type="match status" value="1"/>
</dbReference>
<reference evidence="3" key="1">
    <citation type="submission" date="2016-06" db="EMBL/GenBank/DDBJ databases">
        <title>Pandoraea oxalativorans DSM 23570 Genome Sequencing.</title>
        <authorList>
            <person name="Ee R."/>
            <person name="Lim Y.-L."/>
            <person name="Yong D."/>
            <person name="Yin W.-F."/>
            <person name="Chan K.-G."/>
        </authorList>
    </citation>
    <scope>NUCLEOTIDE SEQUENCE</scope>
    <source>
        <strain evidence="3">DSM 23570</strain>
    </source>
</reference>
<dbReference type="Pfam" id="PF13279">
    <property type="entry name" value="4HBT_2"/>
    <property type="match status" value="1"/>
</dbReference>
<dbReference type="EMBL" id="CP011253">
    <property type="protein sequence ID" value="AKC70998.1"/>
    <property type="molecule type" value="Genomic_DNA"/>
</dbReference>
<evidence type="ECO:0000313" key="4">
    <source>
        <dbReference type="Proteomes" id="UP000035050"/>
    </source>
</evidence>
<accession>A0A0E3U849</accession>
<proteinExistence type="inferred from homology"/>
<dbReference type="CDD" id="cd00586">
    <property type="entry name" value="4HBT"/>
    <property type="match status" value="1"/>
</dbReference>
<dbReference type="AlphaFoldDB" id="A0A0E3U849"/>
<dbReference type="Gene3D" id="3.10.129.10">
    <property type="entry name" value="Hotdog Thioesterase"/>
    <property type="match status" value="1"/>
</dbReference>
<evidence type="ECO:0000256" key="1">
    <source>
        <dbReference type="ARBA" id="ARBA00005953"/>
    </source>
</evidence>
<organism evidence="3 4">
    <name type="scientific">Pandoraea oxalativorans</name>
    <dbReference type="NCBI Taxonomy" id="573737"/>
    <lineage>
        <taxon>Bacteria</taxon>
        <taxon>Pseudomonadati</taxon>
        <taxon>Pseudomonadota</taxon>
        <taxon>Betaproteobacteria</taxon>
        <taxon>Burkholderiales</taxon>
        <taxon>Burkholderiaceae</taxon>
        <taxon>Pandoraea</taxon>
    </lineage>
</organism>
<dbReference type="Proteomes" id="UP000035050">
    <property type="component" value="Chromosome"/>
</dbReference>
<protein>
    <submittedName>
        <fullName evidence="3">4-hydroxybenzoyl-CoA thioesterase</fullName>
    </submittedName>
</protein>